<keyword evidence="1" id="KW-0472">Membrane</keyword>
<keyword evidence="3" id="KW-1185">Reference proteome</keyword>
<name>A0A7X5VA53_9ACTN</name>
<feature type="transmembrane region" description="Helical" evidence="1">
    <location>
        <begin position="54"/>
        <end position="81"/>
    </location>
</feature>
<keyword evidence="1" id="KW-0812">Transmembrane</keyword>
<gene>
    <name evidence="2" type="ORF">BJY22_003191</name>
</gene>
<protein>
    <submittedName>
        <fullName evidence="2">Uncharacterized protein</fullName>
    </submittedName>
</protein>
<evidence type="ECO:0000313" key="3">
    <source>
        <dbReference type="Proteomes" id="UP000555407"/>
    </source>
</evidence>
<evidence type="ECO:0000256" key="1">
    <source>
        <dbReference type="SAM" id="Phobius"/>
    </source>
</evidence>
<evidence type="ECO:0000313" key="2">
    <source>
        <dbReference type="EMBL" id="NIK57474.1"/>
    </source>
</evidence>
<comment type="caution">
    <text evidence="2">The sequence shown here is derived from an EMBL/GenBank/DDBJ whole genome shotgun (WGS) entry which is preliminary data.</text>
</comment>
<dbReference type="Proteomes" id="UP000555407">
    <property type="component" value="Unassembled WGS sequence"/>
</dbReference>
<accession>A0A7X5VA53</accession>
<feature type="transmembrane region" description="Helical" evidence="1">
    <location>
        <begin position="9"/>
        <end position="34"/>
    </location>
</feature>
<dbReference type="AlphaFoldDB" id="A0A7X5VA53"/>
<reference evidence="2 3" key="1">
    <citation type="submission" date="2020-03" db="EMBL/GenBank/DDBJ databases">
        <title>Sequencing the genomes of 1000 actinobacteria strains.</title>
        <authorList>
            <person name="Klenk H.-P."/>
        </authorList>
    </citation>
    <scope>NUCLEOTIDE SEQUENCE [LARGE SCALE GENOMIC DNA]</scope>
    <source>
        <strain evidence="2 3">DSM 45490</strain>
    </source>
</reference>
<dbReference type="RefSeq" id="WP_167207596.1">
    <property type="nucleotide sequence ID" value="NZ_JAASRO010000001.1"/>
</dbReference>
<organism evidence="2 3">
    <name type="scientific">Kribbella shirazensis</name>
    <dbReference type="NCBI Taxonomy" id="1105143"/>
    <lineage>
        <taxon>Bacteria</taxon>
        <taxon>Bacillati</taxon>
        <taxon>Actinomycetota</taxon>
        <taxon>Actinomycetes</taxon>
        <taxon>Propionibacteriales</taxon>
        <taxon>Kribbellaceae</taxon>
        <taxon>Kribbella</taxon>
    </lineage>
</organism>
<keyword evidence="1" id="KW-1133">Transmembrane helix</keyword>
<proteinExistence type="predicted"/>
<sequence>MPSRQDAPVILGIAFVVASPFAAVSVGFVTWLIADQVTPCHCDGDPDTAWVESMSAVPIGLVGGGITLVALLLAATAVFVVRARKPRRPITR</sequence>
<dbReference type="EMBL" id="JAASRO010000001">
    <property type="protein sequence ID" value="NIK57474.1"/>
    <property type="molecule type" value="Genomic_DNA"/>
</dbReference>